<evidence type="ECO:0000313" key="3">
    <source>
        <dbReference type="Proteomes" id="UP001139011"/>
    </source>
</evidence>
<sequence>MKALVHKNQKGLSGLVYTEFEEKGPKPGEVRIKLITAGLNHRDLFVMERHQPSDPPLIIGSDGAGIVEAVGEGVNNVIVGNEVIINPGIGWKEKSDAPPEGFEILGLPFHGTFAEKVTVPAENAVPKPAHLTWEEAGVLSLAALTAFRALFTRGRLKEHQRVLIPGIGSGVATFLLQFAKAVNAEVYVTSRSEEKGQRARKLGAVQAINSNEDWNRQLDNQKMDLVIESVGAATFNKSLNQLRTGGTIVTFGASAGDQIQLDLRKFFYGQYSFFGTTMGSSEEFTEMIQFINKHKIRPIVDKMFDLNQFEHAFERLNKAEQFGKIGFRINSLSD</sequence>
<evidence type="ECO:0000313" key="2">
    <source>
        <dbReference type="EMBL" id="MCK6257279.1"/>
    </source>
</evidence>
<dbReference type="InterPro" id="IPR013149">
    <property type="entry name" value="ADH-like_C"/>
</dbReference>
<dbReference type="Proteomes" id="UP001139011">
    <property type="component" value="Unassembled WGS sequence"/>
</dbReference>
<evidence type="ECO:0000259" key="1">
    <source>
        <dbReference type="SMART" id="SM00829"/>
    </source>
</evidence>
<dbReference type="AlphaFoldDB" id="A0A9X1XGP5"/>
<dbReference type="RefSeq" id="WP_248252795.1">
    <property type="nucleotide sequence ID" value="NZ_JAIWJX010000002.1"/>
</dbReference>
<gene>
    <name evidence="2" type="ORF">LCY76_11795</name>
</gene>
<reference evidence="2" key="1">
    <citation type="submission" date="2021-09" db="EMBL/GenBank/DDBJ databases">
        <title>Genome analysis of Fictibacillus sp. KIGAM418 isolated from marine sediment.</title>
        <authorList>
            <person name="Seo M.-J."/>
            <person name="Cho E.-S."/>
            <person name="Hwang C.Y."/>
        </authorList>
    </citation>
    <scope>NUCLEOTIDE SEQUENCE</scope>
    <source>
        <strain evidence="2">KIGAM418</strain>
    </source>
</reference>
<dbReference type="Pfam" id="PF00107">
    <property type="entry name" value="ADH_zinc_N"/>
    <property type="match status" value="1"/>
</dbReference>
<accession>A0A9X1XGP5</accession>
<dbReference type="PANTHER" id="PTHR45033">
    <property type="match status" value="1"/>
</dbReference>
<dbReference type="InterPro" id="IPR020843">
    <property type="entry name" value="ER"/>
</dbReference>
<comment type="caution">
    <text evidence="2">The sequence shown here is derived from an EMBL/GenBank/DDBJ whole genome shotgun (WGS) entry which is preliminary data.</text>
</comment>
<dbReference type="GO" id="GO:0016491">
    <property type="term" value="F:oxidoreductase activity"/>
    <property type="evidence" value="ECO:0007669"/>
    <property type="project" value="InterPro"/>
</dbReference>
<dbReference type="Pfam" id="PF08240">
    <property type="entry name" value="ADH_N"/>
    <property type="match status" value="1"/>
</dbReference>
<dbReference type="SMART" id="SM00829">
    <property type="entry name" value="PKS_ER"/>
    <property type="match status" value="1"/>
</dbReference>
<protein>
    <submittedName>
        <fullName evidence="2">Zinc-binding dehydrogenase</fullName>
    </submittedName>
</protein>
<dbReference type="InterPro" id="IPR036291">
    <property type="entry name" value="NAD(P)-bd_dom_sf"/>
</dbReference>
<dbReference type="InterPro" id="IPR013154">
    <property type="entry name" value="ADH-like_N"/>
</dbReference>
<keyword evidence="3" id="KW-1185">Reference proteome</keyword>
<dbReference type="PANTHER" id="PTHR45033:SF3">
    <property type="entry name" value="DEHYDROGENASE, PUTATIVE (AFU_ORTHOLOGUE AFUA_2G13270)-RELATED"/>
    <property type="match status" value="1"/>
</dbReference>
<dbReference type="InterPro" id="IPR011032">
    <property type="entry name" value="GroES-like_sf"/>
</dbReference>
<dbReference type="InterPro" id="IPR052711">
    <property type="entry name" value="Zinc_ADH-like"/>
</dbReference>
<dbReference type="SUPFAM" id="SSF51735">
    <property type="entry name" value="NAD(P)-binding Rossmann-fold domains"/>
    <property type="match status" value="1"/>
</dbReference>
<organism evidence="2 3">
    <name type="scientific">Fictibacillus marinisediminis</name>
    <dbReference type="NCBI Taxonomy" id="2878389"/>
    <lineage>
        <taxon>Bacteria</taxon>
        <taxon>Bacillati</taxon>
        <taxon>Bacillota</taxon>
        <taxon>Bacilli</taxon>
        <taxon>Bacillales</taxon>
        <taxon>Fictibacillaceae</taxon>
        <taxon>Fictibacillus</taxon>
    </lineage>
</organism>
<feature type="domain" description="Enoyl reductase (ER)" evidence="1">
    <location>
        <begin position="11"/>
        <end position="327"/>
    </location>
</feature>
<proteinExistence type="predicted"/>
<dbReference type="SUPFAM" id="SSF50129">
    <property type="entry name" value="GroES-like"/>
    <property type="match status" value="1"/>
</dbReference>
<dbReference type="Gene3D" id="3.40.50.720">
    <property type="entry name" value="NAD(P)-binding Rossmann-like Domain"/>
    <property type="match status" value="1"/>
</dbReference>
<dbReference type="EMBL" id="JAIWJX010000002">
    <property type="protein sequence ID" value="MCK6257279.1"/>
    <property type="molecule type" value="Genomic_DNA"/>
</dbReference>
<dbReference type="Gene3D" id="3.90.180.10">
    <property type="entry name" value="Medium-chain alcohol dehydrogenases, catalytic domain"/>
    <property type="match status" value="1"/>
</dbReference>
<name>A0A9X1XGP5_9BACL</name>